<organism evidence="3 4">
    <name type="scientific">Hallerella porci</name>
    <dbReference type="NCBI Taxonomy" id="1945871"/>
    <lineage>
        <taxon>Bacteria</taxon>
        <taxon>Pseudomonadati</taxon>
        <taxon>Fibrobacterota</taxon>
        <taxon>Fibrobacteria</taxon>
        <taxon>Fibrobacterales</taxon>
        <taxon>Fibrobacteraceae</taxon>
        <taxon>Hallerella</taxon>
    </lineage>
</organism>
<gene>
    <name evidence="3" type="ORF">B0H50_104104</name>
</gene>
<keyword evidence="1 2" id="KW-0732">Signal</keyword>
<dbReference type="EMBL" id="QGHD01000004">
    <property type="protein sequence ID" value="PWL03680.1"/>
    <property type="molecule type" value="Genomic_DNA"/>
</dbReference>
<evidence type="ECO:0000313" key="4">
    <source>
        <dbReference type="Proteomes" id="UP000245523"/>
    </source>
</evidence>
<dbReference type="Gene3D" id="2.50.20.10">
    <property type="entry name" value="Lipoprotein localisation LolA/LolB/LppX"/>
    <property type="match status" value="1"/>
</dbReference>
<evidence type="ECO:0000256" key="2">
    <source>
        <dbReference type="SAM" id="SignalP"/>
    </source>
</evidence>
<accession>A0ABX5LQQ2</accession>
<evidence type="ECO:0000256" key="1">
    <source>
        <dbReference type="ARBA" id="ARBA00022729"/>
    </source>
</evidence>
<name>A0ABX5LQQ2_9BACT</name>
<proteinExistence type="predicted"/>
<comment type="caution">
    <text evidence="3">The sequence shown here is derived from an EMBL/GenBank/DDBJ whole genome shotgun (WGS) entry which is preliminary data.</text>
</comment>
<reference evidence="3 4" key="1">
    <citation type="submission" date="2018-05" db="EMBL/GenBank/DDBJ databases">
        <title>Animal gut microbial communities from fecal samples from Wisconsin, USA.</title>
        <authorList>
            <person name="Neumann A."/>
        </authorList>
    </citation>
    <scope>NUCLEOTIDE SEQUENCE [LARGE SCALE GENOMIC DNA]</scope>
    <source>
        <strain evidence="3 4">UWS4</strain>
    </source>
</reference>
<keyword evidence="4" id="KW-1185">Reference proteome</keyword>
<dbReference type="InterPro" id="IPR004564">
    <property type="entry name" value="OM_lipoprot_carrier_LolA-like"/>
</dbReference>
<dbReference type="Proteomes" id="UP000245523">
    <property type="component" value="Unassembled WGS sequence"/>
</dbReference>
<dbReference type="SUPFAM" id="SSF89392">
    <property type="entry name" value="Prokaryotic lipoproteins and lipoprotein localization factors"/>
    <property type="match status" value="1"/>
</dbReference>
<feature type="signal peptide" evidence="2">
    <location>
        <begin position="1"/>
        <end position="19"/>
    </location>
</feature>
<sequence>MRKIFAWIFFSSAFLFAEADLWNSPADFQSQEVLQVMQIFAKTEKMHGSFKQKRFVPKIDRTFESSGKYEISAEDGIVFDTQKPFASKLEISKTKIVQTFADGSKSEMNAADNAIFREIAKTFQAVFCGDTSAIQERFQAYFVSEKGKWNIGLTPKENAVKKAIATISLSGKKVLEKMEIVDGEGNILTYEFR</sequence>
<feature type="chain" id="PRO_5045147282" evidence="2">
    <location>
        <begin position="20"/>
        <end position="193"/>
    </location>
</feature>
<dbReference type="InterPro" id="IPR029046">
    <property type="entry name" value="LolA/LolB/LppX"/>
</dbReference>
<dbReference type="CDD" id="cd16325">
    <property type="entry name" value="LolA"/>
    <property type="match status" value="1"/>
</dbReference>
<evidence type="ECO:0000313" key="3">
    <source>
        <dbReference type="EMBL" id="PWL03680.1"/>
    </source>
</evidence>
<dbReference type="Pfam" id="PF03548">
    <property type="entry name" value="LolA"/>
    <property type="match status" value="1"/>
</dbReference>
<dbReference type="RefSeq" id="WP_109587260.1">
    <property type="nucleotide sequence ID" value="NZ_QGHD01000004.1"/>
</dbReference>
<keyword evidence="3" id="KW-0449">Lipoprotein</keyword>
<protein>
    <submittedName>
        <fullName evidence="3">Outer membrane lipoprotein carrier protein LolA</fullName>
    </submittedName>
</protein>